<feature type="region of interest" description="Disordered" evidence="1">
    <location>
        <begin position="18"/>
        <end position="64"/>
    </location>
</feature>
<dbReference type="AlphaFoldDB" id="A0A4Y2KR49"/>
<organism evidence="2 3">
    <name type="scientific">Araneus ventricosus</name>
    <name type="common">Orbweaver spider</name>
    <name type="synonym">Epeira ventricosa</name>
    <dbReference type="NCBI Taxonomy" id="182803"/>
    <lineage>
        <taxon>Eukaryota</taxon>
        <taxon>Metazoa</taxon>
        <taxon>Ecdysozoa</taxon>
        <taxon>Arthropoda</taxon>
        <taxon>Chelicerata</taxon>
        <taxon>Arachnida</taxon>
        <taxon>Araneae</taxon>
        <taxon>Araneomorphae</taxon>
        <taxon>Entelegynae</taxon>
        <taxon>Araneoidea</taxon>
        <taxon>Araneidae</taxon>
        <taxon>Araneus</taxon>
    </lineage>
</organism>
<accession>A0A4Y2KR49</accession>
<evidence type="ECO:0000256" key="1">
    <source>
        <dbReference type="SAM" id="MobiDB-lite"/>
    </source>
</evidence>
<keyword evidence="3" id="KW-1185">Reference proteome</keyword>
<dbReference type="Proteomes" id="UP000499080">
    <property type="component" value="Unassembled WGS sequence"/>
</dbReference>
<gene>
    <name evidence="2" type="ORF">AVEN_191585_1</name>
</gene>
<dbReference type="OrthoDB" id="6466835at2759"/>
<evidence type="ECO:0000313" key="3">
    <source>
        <dbReference type="Proteomes" id="UP000499080"/>
    </source>
</evidence>
<dbReference type="EMBL" id="BGPR01004904">
    <property type="protein sequence ID" value="GBN04652.1"/>
    <property type="molecule type" value="Genomic_DNA"/>
</dbReference>
<sequence>MPTPYEKEMECFRKLLAEVETDEDPDFDNEENGPEDVSEENFLDHESFSEQDTESEEDGYSENEDVNNLEFFFSSKHGVQWRKTKFNQNIRCHNIV</sequence>
<comment type="caution">
    <text evidence="2">The sequence shown here is derived from an EMBL/GenBank/DDBJ whole genome shotgun (WGS) entry which is preliminary data.</text>
</comment>
<feature type="compositionally biased region" description="Acidic residues" evidence="1">
    <location>
        <begin position="49"/>
        <end position="64"/>
    </location>
</feature>
<protein>
    <submittedName>
        <fullName evidence="2">Uncharacterized protein</fullName>
    </submittedName>
</protein>
<evidence type="ECO:0000313" key="2">
    <source>
        <dbReference type="EMBL" id="GBN04652.1"/>
    </source>
</evidence>
<name>A0A4Y2KR49_ARAVE</name>
<reference evidence="2 3" key="1">
    <citation type="journal article" date="2019" name="Sci. Rep.">
        <title>Orb-weaving spider Araneus ventricosus genome elucidates the spidroin gene catalogue.</title>
        <authorList>
            <person name="Kono N."/>
            <person name="Nakamura H."/>
            <person name="Ohtoshi R."/>
            <person name="Moran D.A.P."/>
            <person name="Shinohara A."/>
            <person name="Yoshida Y."/>
            <person name="Fujiwara M."/>
            <person name="Mori M."/>
            <person name="Tomita M."/>
            <person name="Arakawa K."/>
        </authorList>
    </citation>
    <scope>NUCLEOTIDE SEQUENCE [LARGE SCALE GENOMIC DNA]</scope>
</reference>
<proteinExistence type="predicted"/>
<feature type="compositionally biased region" description="Acidic residues" evidence="1">
    <location>
        <begin position="19"/>
        <end position="41"/>
    </location>
</feature>